<name>A0A9P6YJV5_9FUNG</name>
<evidence type="ECO:0000256" key="1">
    <source>
        <dbReference type="SAM" id="MobiDB-lite"/>
    </source>
</evidence>
<organism evidence="2 3">
    <name type="scientific">Rhizopus delemar</name>
    <dbReference type="NCBI Taxonomy" id="936053"/>
    <lineage>
        <taxon>Eukaryota</taxon>
        <taxon>Fungi</taxon>
        <taxon>Fungi incertae sedis</taxon>
        <taxon>Mucoromycota</taxon>
        <taxon>Mucoromycotina</taxon>
        <taxon>Mucoromycetes</taxon>
        <taxon>Mucorales</taxon>
        <taxon>Mucorineae</taxon>
        <taxon>Rhizopodaceae</taxon>
        <taxon>Rhizopus</taxon>
    </lineage>
</organism>
<accession>A0A9P6YJV5</accession>
<feature type="region of interest" description="Disordered" evidence="1">
    <location>
        <begin position="110"/>
        <end position="135"/>
    </location>
</feature>
<sequence>MRDGQADTGAGAGDQGGLAIQAPPLLGHVSSGAAPAVFRCRKDTRSRRLPAGGATLPARPPRRAAMRMLILSSPLLATVLLAGCQRPPAPNPEKPPVPRAMSRAVDQPLARAKGVQKTVDDAAARERTAEAEATQ</sequence>
<evidence type="ECO:0000313" key="3">
    <source>
        <dbReference type="Proteomes" id="UP000740926"/>
    </source>
</evidence>
<feature type="compositionally biased region" description="Basic and acidic residues" evidence="1">
    <location>
        <begin position="118"/>
        <end position="135"/>
    </location>
</feature>
<dbReference type="Proteomes" id="UP000740926">
    <property type="component" value="Unassembled WGS sequence"/>
</dbReference>
<keyword evidence="3" id="KW-1185">Reference proteome</keyword>
<gene>
    <name evidence="2" type="ORF">G6F50_013306</name>
</gene>
<proteinExistence type="predicted"/>
<feature type="region of interest" description="Disordered" evidence="1">
    <location>
        <begin position="1"/>
        <end position="26"/>
    </location>
</feature>
<reference evidence="2 3" key="1">
    <citation type="journal article" date="2020" name="Microb. Genom.">
        <title>Genetic diversity of clinical and environmental Mucorales isolates obtained from an investigation of mucormycosis cases among solid organ transplant recipients.</title>
        <authorList>
            <person name="Nguyen M.H."/>
            <person name="Kaul D."/>
            <person name="Muto C."/>
            <person name="Cheng S.J."/>
            <person name="Richter R.A."/>
            <person name="Bruno V.M."/>
            <person name="Liu G."/>
            <person name="Beyhan S."/>
            <person name="Sundermann A.J."/>
            <person name="Mounaud S."/>
            <person name="Pasculle A.W."/>
            <person name="Nierman W.C."/>
            <person name="Driscoll E."/>
            <person name="Cumbie R."/>
            <person name="Clancy C.J."/>
            <person name="Dupont C.L."/>
        </authorList>
    </citation>
    <scope>NUCLEOTIDE SEQUENCE [LARGE SCALE GENOMIC DNA]</scope>
    <source>
        <strain evidence="2 3">GL24</strain>
    </source>
</reference>
<dbReference type="EMBL" id="JAANIU010005099">
    <property type="protein sequence ID" value="KAG1550103.1"/>
    <property type="molecule type" value="Genomic_DNA"/>
</dbReference>
<feature type="region of interest" description="Disordered" evidence="1">
    <location>
        <begin position="42"/>
        <end position="61"/>
    </location>
</feature>
<evidence type="ECO:0000313" key="2">
    <source>
        <dbReference type="EMBL" id="KAG1550103.1"/>
    </source>
</evidence>
<comment type="caution">
    <text evidence="2">The sequence shown here is derived from an EMBL/GenBank/DDBJ whole genome shotgun (WGS) entry which is preliminary data.</text>
</comment>
<protein>
    <submittedName>
        <fullName evidence="2">Uncharacterized protein</fullName>
    </submittedName>
</protein>
<dbReference type="AlphaFoldDB" id="A0A9P6YJV5"/>